<name>A0A2N7AV01_9LACO</name>
<evidence type="ECO:0000313" key="1">
    <source>
        <dbReference type="EMBL" id="PMD71465.1"/>
    </source>
</evidence>
<keyword evidence="2" id="KW-1185">Reference proteome</keyword>
<dbReference type="Proteomes" id="UP000235649">
    <property type="component" value="Unassembled WGS sequence"/>
</dbReference>
<proteinExistence type="predicted"/>
<dbReference type="EMBL" id="NIPR01000011">
    <property type="protein sequence ID" value="PMD71465.1"/>
    <property type="molecule type" value="Genomic_DNA"/>
</dbReference>
<organism evidence="1 2">
    <name type="scientific">Companilactobacillus nuruki</name>
    <dbReference type="NCBI Taxonomy" id="1993540"/>
    <lineage>
        <taxon>Bacteria</taxon>
        <taxon>Bacillati</taxon>
        <taxon>Bacillota</taxon>
        <taxon>Bacilli</taxon>
        <taxon>Lactobacillales</taxon>
        <taxon>Lactobacillaceae</taxon>
        <taxon>Companilactobacillus</taxon>
    </lineage>
</organism>
<reference evidence="1 2" key="1">
    <citation type="submission" date="2017-05" db="EMBL/GenBank/DDBJ databases">
        <title>Lactobacillus nurukis nov., sp. nov., isolated from nuruk.</title>
        <authorList>
            <person name="Kim S.-J."/>
        </authorList>
    </citation>
    <scope>NUCLEOTIDE SEQUENCE [LARGE SCALE GENOMIC DNA]</scope>
    <source>
        <strain evidence="1 2">SYF10-1a</strain>
    </source>
</reference>
<dbReference type="RefSeq" id="WP_102195841.1">
    <property type="nucleotide sequence ID" value="NZ_NIPR01000011.1"/>
</dbReference>
<gene>
    <name evidence="1" type="ORF">CBP76_04965</name>
</gene>
<dbReference type="AlphaFoldDB" id="A0A2N7AV01"/>
<dbReference type="OrthoDB" id="2339754at2"/>
<evidence type="ECO:0008006" key="3">
    <source>
        <dbReference type="Google" id="ProtNLM"/>
    </source>
</evidence>
<protein>
    <recommendedName>
        <fullName evidence="3">Phage protein</fullName>
    </recommendedName>
</protein>
<accession>A0A2N7AV01</accession>
<sequence length="115" mass="12814">MEKYENLTNDAKYLLSNMYKLYLERVNNGSTKKAANNFGNSYTIKEDVLSGENINDVDIYAKELSTKGFLITSTASDIVWTSSLSSDALAFMEHKFGNNVKAVAKGIFELAKLIL</sequence>
<evidence type="ECO:0000313" key="2">
    <source>
        <dbReference type="Proteomes" id="UP000235649"/>
    </source>
</evidence>
<comment type="caution">
    <text evidence="1">The sequence shown here is derived from an EMBL/GenBank/DDBJ whole genome shotgun (WGS) entry which is preliminary data.</text>
</comment>